<protein>
    <submittedName>
        <fullName evidence="2">Uncharacterized protein</fullName>
    </submittedName>
</protein>
<evidence type="ECO:0000313" key="3">
    <source>
        <dbReference type="Proteomes" id="UP000533080"/>
    </source>
</evidence>
<evidence type="ECO:0000256" key="1">
    <source>
        <dbReference type="SAM" id="MobiDB-lite"/>
    </source>
</evidence>
<dbReference type="AlphaFoldDB" id="A0A7Y4MUA2"/>
<gene>
    <name evidence="2" type="ORF">HNV28_24240</name>
</gene>
<dbReference type="InterPro" id="IPR037165">
    <property type="entry name" value="AldOxase/xan_DH_Mopterin-bd_sf"/>
</dbReference>
<reference evidence="2 3" key="1">
    <citation type="submission" date="2020-05" db="EMBL/GenBank/DDBJ databases">
        <authorList>
            <person name="Whitworth D."/>
        </authorList>
    </citation>
    <scope>NUCLEOTIDE SEQUENCE [LARGE SCALE GENOMIC DNA]</scope>
    <source>
        <strain evidence="2 3">AM005</strain>
    </source>
</reference>
<dbReference type="RefSeq" id="WP_171443428.1">
    <property type="nucleotide sequence ID" value="NZ_JABFNS010000090.1"/>
</dbReference>
<accession>A0A7Y4MUA2</accession>
<dbReference type="EMBL" id="JABFNT010000085">
    <property type="protein sequence ID" value="NOJ81403.1"/>
    <property type="molecule type" value="Genomic_DNA"/>
</dbReference>
<dbReference type="GO" id="GO:0016491">
    <property type="term" value="F:oxidoreductase activity"/>
    <property type="evidence" value="ECO:0007669"/>
    <property type="project" value="InterPro"/>
</dbReference>
<dbReference type="Gene3D" id="3.30.365.10">
    <property type="entry name" value="Aldehyde oxidase/xanthine dehydrogenase, molybdopterin binding domain"/>
    <property type="match status" value="1"/>
</dbReference>
<sequence length="84" mass="8773">MGGLARAGWDTAPARHNAFVAEQSGQCARLHPRQGGDGGDPAEGEASQWPTSAAQANALFDATGARLRELPLPPRRLAAALQTR</sequence>
<feature type="region of interest" description="Disordered" evidence="1">
    <location>
        <begin position="23"/>
        <end position="50"/>
    </location>
</feature>
<comment type="caution">
    <text evidence="2">The sequence shown here is derived from an EMBL/GenBank/DDBJ whole genome shotgun (WGS) entry which is preliminary data.</text>
</comment>
<name>A0A7Y4MUA2_MYXXA</name>
<organism evidence="2 3">
    <name type="scientific">Myxococcus xanthus</name>
    <dbReference type="NCBI Taxonomy" id="34"/>
    <lineage>
        <taxon>Bacteria</taxon>
        <taxon>Pseudomonadati</taxon>
        <taxon>Myxococcota</taxon>
        <taxon>Myxococcia</taxon>
        <taxon>Myxococcales</taxon>
        <taxon>Cystobacterineae</taxon>
        <taxon>Myxococcaceae</taxon>
        <taxon>Myxococcus</taxon>
    </lineage>
</organism>
<dbReference type="SUPFAM" id="SSF56003">
    <property type="entry name" value="Molybdenum cofactor-binding domain"/>
    <property type="match status" value="1"/>
</dbReference>
<proteinExistence type="predicted"/>
<evidence type="ECO:0000313" key="2">
    <source>
        <dbReference type="EMBL" id="NOJ81403.1"/>
    </source>
</evidence>
<dbReference type="Proteomes" id="UP000533080">
    <property type="component" value="Unassembled WGS sequence"/>
</dbReference>